<reference evidence="10" key="2">
    <citation type="journal article" date="2012" name="G3 (Bethesda)">
        <title>Pichia sorbitophila, an interspecies yeast hybrid reveals early steps of genome resolution following polyploidization.</title>
        <authorList>
            <person name="Leh Louis V."/>
            <person name="Despons L."/>
            <person name="Friedrich A."/>
            <person name="Martin T."/>
            <person name="Durrens P."/>
            <person name="Casaregola S."/>
            <person name="Neuveglise C."/>
            <person name="Fairhead C."/>
            <person name="Marck C."/>
            <person name="Cruz J.A."/>
            <person name="Straub M.L."/>
            <person name="Kugler V."/>
            <person name="Sacerdot C."/>
            <person name="Uzunov Z."/>
            <person name="Thierry A."/>
            <person name="Weiss S."/>
            <person name="Bleykasten C."/>
            <person name="De Montigny J."/>
            <person name="Jacques N."/>
            <person name="Jung P."/>
            <person name="Lemaire M."/>
            <person name="Mallet S."/>
            <person name="Morel G."/>
            <person name="Richard G.F."/>
            <person name="Sarkar A."/>
            <person name="Savel G."/>
            <person name="Schacherer J."/>
            <person name="Seret M.L."/>
            <person name="Talla E."/>
            <person name="Samson G."/>
            <person name="Jubin C."/>
            <person name="Poulain J."/>
            <person name="Vacherie B."/>
            <person name="Barbe V."/>
            <person name="Pelletier E."/>
            <person name="Sherman D.J."/>
            <person name="Westhof E."/>
            <person name="Weissenbach J."/>
            <person name="Baret P.V."/>
            <person name="Wincker P."/>
            <person name="Gaillardin C."/>
            <person name="Dujon B."/>
            <person name="Souciet J.L."/>
        </authorList>
    </citation>
    <scope>NUCLEOTIDE SEQUENCE [LARGE SCALE GENOMIC DNA]</scope>
    <source>
        <strain evidence="10">ATCC MYA-4447 / BCRC 22081 / CBS 7064 / NBRC 10061 / NRRL Y-12695</strain>
    </source>
</reference>
<evidence type="ECO:0000313" key="9">
    <source>
        <dbReference type="EMBL" id="CCE84367.1"/>
    </source>
</evidence>
<evidence type="ECO:0000313" key="8">
    <source>
        <dbReference type="EMBL" id="CCE83336.1"/>
    </source>
</evidence>
<dbReference type="InParanoid" id="G8Y6Y7"/>
<evidence type="ECO:0000313" key="10">
    <source>
        <dbReference type="Proteomes" id="UP000005222"/>
    </source>
</evidence>
<evidence type="ECO:0000256" key="7">
    <source>
        <dbReference type="SAM" id="MobiDB-lite"/>
    </source>
</evidence>
<evidence type="ECO:0000256" key="5">
    <source>
        <dbReference type="ARBA" id="ARBA00022490"/>
    </source>
</evidence>
<dbReference type="AlphaFoldDB" id="G8Y6Y7"/>
<keyword evidence="6" id="KW-0539">Nucleus</keyword>
<organism evidence="9 10">
    <name type="scientific">Pichia sorbitophila (strain ATCC MYA-4447 / BCRC 22081 / CBS 7064 / NBRC 10061 / NRRL Y-12695)</name>
    <name type="common">Hybrid yeast</name>
    <dbReference type="NCBI Taxonomy" id="559304"/>
    <lineage>
        <taxon>Eukaryota</taxon>
        <taxon>Fungi</taxon>
        <taxon>Dikarya</taxon>
        <taxon>Ascomycota</taxon>
        <taxon>Saccharomycotina</taxon>
        <taxon>Pichiomycetes</taxon>
        <taxon>Debaryomycetaceae</taxon>
        <taxon>Millerozyma</taxon>
    </lineage>
</organism>
<dbReference type="Proteomes" id="UP000005222">
    <property type="component" value="Chromosome K"/>
</dbReference>
<dbReference type="FunCoup" id="G8Y6Y7">
    <property type="interactions" value="69"/>
</dbReference>
<dbReference type="Proteomes" id="UP000005222">
    <property type="component" value="Chromosome L"/>
</dbReference>
<dbReference type="OrthoDB" id="19714at2759"/>
<dbReference type="GO" id="GO:0005634">
    <property type="term" value="C:nucleus"/>
    <property type="evidence" value="ECO:0007669"/>
    <property type="project" value="UniProtKB-SubCell"/>
</dbReference>
<dbReference type="EMBL" id="FO082048">
    <property type="protein sequence ID" value="CCE84367.1"/>
    <property type="molecule type" value="Genomic_DNA"/>
</dbReference>
<dbReference type="GO" id="GO:0005737">
    <property type="term" value="C:cytoplasm"/>
    <property type="evidence" value="ECO:0007669"/>
    <property type="project" value="UniProtKB-SubCell"/>
</dbReference>
<dbReference type="EMBL" id="FO082049">
    <property type="protein sequence ID" value="CCE83336.1"/>
    <property type="molecule type" value="Genomic_DNA"/>
</dbReference>
<evidence type="ECO:0000256" key="2">
    <source>
        <dbReference type="ARBA" id="ARBA00004496"/>
    </source>
</evidence>
<gene>
    <name evidence="9" type="primary">Piso0_003911</name>
    <name evidence="8" type="ORF">GNLVRS01_PISO0K05290g</name>
    <name evidence="9" type="ORF">GNLVRS01_PISO0L05291g</name>
</gene>
<protein>
    <recommendedName>
        <fullName evidence="4">Protein LOT5</fullName>
    </recommendedName>
</protein>
<evidence type="ECO:0000256" key="6">
    <source>
        <dbReference type="ARBA" id="ARBA00023242"/>
    </source>
</evidence>
<evidence type="ECO:0000256" key="4">
    <source>
        <dbReference type="ARBA" id="ARBA00015935"/>
    </source>
</evidence>
<sequence length="267" mass="29985">MTYCPKVVFEEPNIENTLTSAEFHARSNETLPTDGDKFILFGGGPDFQVKIIRTGIDCNIKVSEQLKSIESSRVTLYVLNTWFLLWIEDSSLGLQIPYHCLYMHAVQQEDTEDSLYLQIRSSEYISCSSNSTECESSSVELAIRKLPSNGDAHRKPLFRFTKDISIYSIFNTLSLCSDMHENSASDESDDSPLEGMKGAQLQMNYEPLYQNTGEADDLDSNIPAFDSDEHPEFPGASMDVDIPSSSSGLRRKADQQVPSSTKYRKLT</sequence>
<comment type="subcellular location">
    <subcellularLocation>
        <location evidence="2">Cytoplasm</location>
    </subcellularLocation>
    <subcellularLocation>
        <location evidence="1">Nucleus</location>
    </subcellularLocation>
</comment>
<dbReference type="eggNOG" id="ENOG502RY1I">
    <property type="taxonomic scope" value="Eukaryota"/>
</dbReference>
<keyword evidence="5" id="KW-0963">Cytoplasm</keyword>
<dbReference type="Gene3D" id="2.30.29.30">
    <property type="entry name" value="Pleckstrin-homology domain (PH domain)/Phosphotyrosine-binding domain (PTB)"/>
    <property type="match status" value="1"/>
</dbReference>
<feature type="region of interest" description="Disordered" evidence="7">
    <location>
        <begin position="211"/>
        <end position="267"/>
    </location>
</feature>
<evidence type="ECO:0000256" key="1">
    <source>
        <dbReference type="ARBA" id="ARBA00004123"/>
    </source>
</evidence>
<reference evidence="9" key="1">
    <citation type="submission" date="2011-10" db="EMBL/GenBank/DDBJ databases">
        <authorList>
            <person name="Genoscope - CEA"/>
        </authorList>
    </citation>
    <scope>NUCLEOTIDE SEQUENCE</scope>
</reference>
<dbReference type="InterPro" id="IPR011993">
    <property type="entry name" value="PH-like_dom_sf"/>
</dbReference>
<keyword evidence="10" id="KW-1185">Reference proteome</keyword>
<dbReference type="HOGENOM" id="CLU_087379_0_0_1"/>
<dbReference type="Pfam" id="PF03517">
    <property type="entry name" value="Voldacs"/>
    <property type="match status" value="1"/>
</dbReference>
<dbReference type="STRING" id="559304.G8Y6Y7"/>
<comment type="similarity">
    <text evidence="3">Belongs to the LOT5 family.</text>
</comment>
<accession>G8Y6Y7</accession>
<name>G8Y6Y7_PICSO</name>
<evidence type="ECO:0000256" key="3">
    <source>
        <dbReference type="ARBA" id="ARBA00006172"/>
    </source>
</evidence>
<proteinExistence type="inferred from homology"/>
<dbReference type="InterPro" id="IPR039924">
    <property type="entry name" value="ICln/Lot5/Saf5"/>
</dbReference>